<evidence type="ECO:0000313" key="1">
    <source>
        <dbReference type="EMBL" id="MBD9357355.1"/>
    </source>
</evidence>
<dbReference type="SUPFAM" id="SSF54060">
    <property type="entry name" value="His-Me finger endonucleases"/>
    <property type="match status" value="1"/>
</dbReference>
<dbReference type="EMBL" id="JACXSS010000001">
    <property type="protein sequence ID" value="MBD9357355.1"/>
    <property type="molecule type" value="Genomic_DNA"/>
</dbReference>
<dbReference type="Proteomes" id="UP000652176">
    <property type="component" value="Unassembled WGS sequence"/>
</dbReference>
<evidence type="ECO:0000313" key="2">
    <source>
        <dbReference type="Proteomes" id="UP000652176"/>
    </source>
</evidence>
<sequence>MNANLVNKSLLNLIESHISPIPECGCWLWDEDESTQINYDKLSIDVEVFMYQIYRGEVAENQNVVHTCQIACCVNPEHLSLRTKTDGIKNDNGGTCKTNELESA</sequence>
<proteinExistence type="predicted"/>
<name>A0ABR9D347_9GAMM</name>
<comment type="caution">
    <text evidence="1">The sequence shown here is derived from an EMBL/GenBank/DDBJ whole genome shotgun (WGS) entry which is preliminary data.</text>
</comment>
<dbReference type="InterPro" id="IPR044925">
    <property type="entry name" value="His-Me_finger_sf"/>
</dbReference>
<protein>
    <recommendedName>
        <fullName evidence="3">HNH nuclease domain-containing protein</fullName>
    </recommendedName>
</protein>
<evidence type="ECO:0008006" key="3">
    <source>
        <dbReference type="Google" id="ProtNLM"/>
    </source>
</evidence>
<keyword evidence="2" id="KW-1185">Reference proteome</keyword>
<accession>A0ABR9D347</accession>
<dbReference type="RefSeq" id="WP_192375639.1">
    <property type="nucleotide sequence ID" value="NZ_CAJHIV010000001.1"/>
</dbReference>
<organism evidence="1 2">
    <name type="scientific">Methylomonas albis</name>
    <dbReference type="NCBI Taxonomy" id="1854563"/>
    <lineage>
        <taxon>Bacteria</taxon>
        <taxon>Pseudomonadati</taxon>
        <taxon>Pseudomonadota</taxon>
        <taxon>Gammaproteobacteria</taxon>
        <taxon>Methylococcales</taxon>
        <taxon>Methylococcaceae</taxon>
        <taxon>Methylomonas</taxon>
    </lineage>
</organism>
<reference evidence="1 2" key="1">
    <citation type="submission" date="2020-09" db="EMBL/GenBank/DDBJ databases">
        <title>Methylomonas albis sp. nov. and Methylomonas fluvii sp. nov.: Two cold-adapted methanotrophs from the River Elbe and an amended description of Methylovulum psychrotolerans strain Eb1.</title>
        <authorList>
            <person name="Bussmann I.K."/>
            <person name="Klings K.-W."/>
            <person name="Warnstedt J."/>
            <person name="Hoppert M."/>
            <person name="Saborowski A."/>
            <person name="Horn F."/>
            <person name="Liebner S."/>
        </authorList>
    </citation>
    <scope>NUCLEOTIDE SEQUENCE [LARGE SCALE GENOMIC DNA]</scope>
    <source>
        <strain evidence="1 2">EbA</strain>
    </source>
</reference>
<gene>
    <name evidence="1" type="ORF">IE877_15955</name>
</gene>